<organism evidence="1 2">
    <name type="scientific">Anaplasma phagocytophilum str. Norway variant1</name>
    <dbReference type="NCBI Taxonomy" id="1392506"/>
    <lineage>
        <taxon>Bacteria</taxon>
        <taxon>Pseudomonadati</taxon>
        <taxon>Pseudomonadota</taxon>
        <taxon>Alphaproteobacteria</taxon>
        <taxon>Rickettsiales</taxon>
        <taxon>Anaplasmataceae</taxon>
        <taxon>Anaplasma</taxon>
        <taxon>phagocytophilum group</taxon>
    </lineage>
</organism>
<evidence type="ECO:0000313" key="1">
    <source>
        <dbReference type="EMBL" id="QLL66476.1"/>
    </source>
</evidence>
<proteinExistence type="predicted"/>
<dbReference type="EMBL" id="CP046639">
    <property type="protein sequence ID" value="QLL66476.1"/>
    <property type="molecule type" value="Genomic_DNA"/>
</dbReference>
<sequence length="47" mass="5165">MAGLLAKTIEGGVVVEMCLSPHPLRHSALGNGRWDIELVLWRRVIVA</sequence>
<reference evidence="1 2" key="1">
    <citation type="submission" date="2019-12" db="EMBL/GenBank/DDBJ databases">
        <title>A sheep strain of Anaplasma phagocytophilum contains multiple genomes.</title>
        <authorList>
            <person name="Barbet A.F."/>
            <person name="Crosby F.L."/>
            <person name="Eskeland S."/>
            <person name="Stuen S."/>
            <person name="Granquist E.G."/>
            <person name="Munderloh U.G."/>
        </authorList>
    </citation>
    <scope>NUCLEOTIDE SEQUENCE [LARGE SCALE GENOMIC DNA]</scope>
    <source>
        <strain evidence="1 2">Norway Variant 1</strain>
    </source>
</reference>
<gene>
    <name evidence="1" type="ORF">O998_01065</name>
</gene>
<protein>
    <submittedName>
        <fullName evidence="1">Uncharacterized protein</fullName>
    </submittedName>
</protein>
<accession>A0A7H9DZK3</accession>
<dbReference type="RefSeq" id="WP_180843733.1">
    <property type="nucleotide sequence ID" value="NZ_CP046639.1"/>
</dbReference>
<dbReference type="Proteomes" id="UP000510938">
    <property type="component" value="Chromosome"/>
</dbReference>
<name>A0A7H9DZK3_ANAPH</name>
<dbReference type="AlphaFoldDB" id="A0A7H9DZK3"/>
<evidence type="ECO:0000313" key="2">
    <source>
        <dbReference type="Proteomes" id="UP000510938"/>
    </source>
</evidence>